<feature type="domain" description="BRCT" evidence="2">
    <location>
        <begin position="343"/>
        <end position="415"/>
    </location>
</feature>
<dbReference type="CDD" id="cd18437">
    <property type="entry name" value="BRCT_BRC1_like_rpt3"/>
    <property type="match status" value="1"/>
</dbReference>
<dbReference type="Pfam" id="PF16770">
    <property type="entry name" value="RTT107_BRCT_5"/>
    <property type="match status" value="1"/>
</dbReference>
<dbReference type="RefSeq" id="XP_069203087.1">
    <property type="nucleotide sequence ID" value="XM_069345256.1"/>
</dbReference>
<feature type="region of interest" description="Disordered" evidence="1">
    <location>
        <begin position="907"/>
        <end position="927"/>
    </location>
</feature>
<feature type="region of interest" description="Disordered" evidence="1">
    <location>
        <begin position="852"/>
        <end position="873"/>
    </location>
</feature>
<evidence type="ECO:0000256" key="1">
    <source>
        <dbReference type="SAM" id="MobiDB-lite"/>
    </source>
</evidence>
<dbReference type="CDD" id="cd18436">
    <property type="entry name" value="BRCT_BRC1_like_rpt2"/>
    <property type="match status" value="1"/>
</dbReference>
<dbReference type="Proteomes" id="UP001562354">
    <property type="component" value="Unassembled WGS sequence"/>
</dbReference>
<feature type="compositionally biased region" description="Low complexity" evidence="1">
    <location>
        <begin position="529"/>
        <end position="543"/>
    </location>
</feature>
<feature type="compositionally biased region" description="Acidic residues" evidence="1">
    <location>
        <begin position="488"/>
        <end position="506"/>
    </location>
</feature>
<feature type="compositionally biased region" description="Polar residues" evidence="1">
    <location>
        <begin position="465"/>
        <end position="476"/>
    </location>
</feature>
<feature type="region of interest" description="Disordered" evidence="1">
    <location>
        <begin position="457"/>
        <end position="570"/>
    </location>
</feature>
<proteinExistence type="predicted"/>
<organism evidence="3 4">
    <name type="scientific">Neodothiora populina</name>
    <dbReference type="NCBI Taxonomy" id="2781224"/>
    <lineage>
        <taxon>Eukaryota</taxon>
        <taxon>Fungi</taxon>
        <taxon>Dikarya</taxon>
        <taxon>Ascomycota</taxon>
        <taxon>Pezizomycotina</taxon>
        <taxon>Dothideomycetes</taxon>
        <taxon>Dothideomycetidae</taxon>
        <taxon>Dothideales</taxon>
        <taxon>Dothioraceae</taxon>
        <taxon>Neodothiora</taxon>
    </lineage>
</organism>
<dbReference type="PROSITE" id="PS50172">
    <property type="entry name" value="BRCT"/>
    <property type="match status" value="3"/>
</dbReference>
<accession>A0ABR3PL92</accession>
<dbReference type="PANTHER" id="PTHR47667">
    <property type="entry name" value="REGULATOR OF TY1 TRANSPOSITION PROTEIN 107"/>
    <property type="match status" value="1"/>
</dbReference>
<reference evidence="3 4" key="1">
    <citation type="submission" date="2024-07" db="EMBL/GenBank/DDBJ databases">
        <title>Draft sequence of the Neodothiora populina.</title>
        <authorList>
            <person name="Drown D.D."/>
            <person name="Schuette U.S."/>
            <person name="Buechlein A.B."/>
            <person name="Rusch D.R."/>
            <person name="Winton L.W."/>
            <person name="Adams G.A."/>
        </authorList>
    </citation>
    <scope>NUCLEOTIDE SEQUENCE [LARGE SCALE GENOMIC DNA]</scope>
    <source>
        <strain evidence="3 4">CPC 39397</strain>
    </source>
</reference>
<evidence type="ECO:0000259" key="2">
    <source>
        <dbReference type="PROSITE" id="PS50172"/>
    </source>
</evidence>
<feature type="compositionally biased region" description="Low complexity" evidence="1">
    <location>
        <begin position="609"/>
        <end position="623"/>
    </location>
</feature>
<keyword evidence="4" id="KW-1185">Reference proteome</keyword>
<dbReference type="Gene3D" id="3.40.50.10190">
    <property type="entry name" value="BRCT domain"/>
    <property type="match status" value="5"/>
</dbReference>
<gene>
    <name evidence="3" type="ORF">AAFC00_005472</name>
</gene>
<evidence type="ECO:0000313" key="4">
    <source>
        <dbReference type="Proteomes" id="UP001562354"/>
    </source>
</evidence>
<dbReference type="InterPro" id="IPR036420">
    <property type="entry name" value="BRCT_dom_sf"/>
</dbReference>
<dbReference type="PANTHER" id="PTHR47667:SF1">
    <property type="entry name" value="REGULATOR OF TY1 TRANSPOSITION PROTEIN 107"/>
    <property type="match status" value="1"/>
</dbReference>
<dbReference type="Pfam" id="PF12738">
    <property type="entry name" value="PTCB-BRCT"/>
    <property type="match status" value="2"/>
</dbReference>
<sequence length="957" mass="105904">MGDQTSALFWGVDYTIIPSDTIDTATQDELHSILQTNQAQFIPLRSPDGRVDQVRAHTHIIADSVDFPDYNAALDASVHVVKPSWVFSSVEKKRQSQIRQHSPDPAMFFSQVTLSCAELPEGDKDAVIAGVIAMGGLYSNPLTKLVTHIVTLSDENDKCKVARERMPECRIVLPHWFDDCFRLGKLIDETPYRFPDPEILRLNNSDPVKIRQTPDIEGATSAVAGEIPVYQPPESPSPSRKQLSVLQGKRVFFSHDLKVNDHLAKTLRSIVGQAGGEMATSVDECDVYIGHYRDGPDYIAASQADREVANLAWFYNVINRNRWTNPLSKLLHYPIPRNGIPGFKDMRISLSNYTGEARIYLENLVKEAGAEFTKTMKQDNTHLITAHKQSEKCDAALEWNIHIINHLWLEESYAKCAVQSMTAQRYTHFPPRTNLTEIVGQTPIHLDTARRLYCPQKQRAAVPPQQRSPSRKTVPSTKPAAPSHEANAEEGEDDGDDDQDDNDQHEEDTTPAPVTKPNKTKGRKASVSTTIPAPAEATTPMPARTKKDDGKENETPSTSGRASKTKALDQMHRLKDDIALFEKEMKRKGGVVHGGRRSVTADGGASPVAAGPKKGGTTTTATGKGRKRASAEANGHVDEDGDSDAGNGKADEDQVTSTARPVGRPSKKAKKNERDGSVVAEHAPSLPRIKYKMLVTGESRWQSKPKSEGADAKKLRHLGVLLTQDPLDCNILCAPSIKRTQKFVCALAGAPTVVSTSYLDYLLKTSSEGGAIMRDPIEDWLVDRDFEAKYALSLDDALERAKTNKRQLLRGWNIFFTEKVGGGFETWKNIVGANGGTATLYRGRPGGLGAGGKFQRRSREQVAQTPNQGVDAGQRERDRWTVYLVSGSDDEEVKLWKGFRSQVEKLAVDDDDDGEDERTSGHKPKKMQARIVSTEWVLHCALAQRIEWKDEWETKEG</sequence>
<dbReference type="SUPFAM" id="SSF52113">
    <property type="entry name" value="BRCT domain"/>
    <property type="match status" value="5"/>
</dbReference>
<feature type="domain" description="BRCT" evidence="2">
    <location>
        <begin position="104"/>
        <end position="194"/>
    </location>
</feature>
<protein>
    <recommendedName>
        <fullName evidence="2">BRCT domain-containing protein</fullName>
    </recommendedName>
</protein>
<dbReference type="GeneID" id="95979171"/>
<dbReference type="CDD" id="cd18438">
    <property type="entry name" value="BRCT_BRC1_like_rpt4"/>
    <property type="match status" value="1"/>
</dbReference>
<evidence type="ECO:0000313" key="3">
    <source>
        <dbReference type="EMBL" id="KAL1306815.1"/>
    </source>
</evidence>
<dbReference type="InterPro" id="IPR001357">
    <property type="entry name" value="BRCT_dom"/>
</dbReference>
<comment type="caution">
    <text evidence="3">The sequence shown here is derived from an EMBL/GenBank/DDBJ whole genome shotgun (WGS) entry which is preliminary data.</text>
</comment>
<feature type="compositionally biased region" description="Basic and acidic residues" evidence="1">
    <location>
        <begin position="545"/>
        <end position="554"/>
    </location>
</feature>
<dbReference type="EMBL" id="JBFMKM010000004">
    <property type="protein sequence ID" value="KAL1306815.1"/>
    <property type="molecule type" value="Genomic_DNA"/>
</dbReference>
<name>A0ABR3PL92_9PEZI</name>
<feature type="region of interest" description="Disordered" evidence="1">
    <location>
        <begin position="586"/>
        <end position="683"/>
    </location>
</feature>
<dbReference type="SMART" id="SM00292">
    <property type="entry name" value="BRCT"/>
    <property type="match status" value="4"/>
</dbReference>
<dbReference type="InterPro" id="IPR053036">
    <property type="entry name" value="CellCycle_DNARepair_Reg"/>
</dbReference>
<feature type="domain" description="BRCT" evidence="2">
    <location>
        <begin position="4"/>
        <end position="94"/>
    </location>
</feature>